<dbReference type="Proteomes" id="UP000689195">
    <property type="component" value="Unassembled WGS sequence"/>
</dbReference>
<evidence type="ECO:0000313" key="3">
    <source>
        <dbReference type="Proteomes" id="UP000689195"/>
    </source>
</evidence>
<dbReference type="OrthoDB" id="299033at2759"/>
<evidence type="ECO:0000313" key="2">
    <source>
        <dbReference type="EMBL" id="CAD8168315.1"/>
    </source>
</evidence>
<sequence length="297" mass="32606">MINKLIVSLCLIGLTTAVTYDSSLYCDCSELDQTDCASALGYCLWNSSDSECQDFDLDCGDITASGSCDVFDSCQWINGSCEDVEDLECSDGSTSNICRKIDECYWNKESKCSSFSKCDDYNVEDCPYGQGCTITSGSCAAVQYVTCSSFTTALTCDGQDSKTSRCAWGNDNTCKSLNTDYSCSDLNNFQNICNNSGTCIYESNTCRERKCSDITNSFACDRIRSADYKFTLCSWTNGACAVADASTLTQNECYQKTSGNYKWADNKCVQCDELNDKFSESNSYILGAVALLFILLE</sequence>
<evidence type="ECO:0000256" key="1">
    <source>
        <dbReference type="SAM" id="SignalP"/>
    </source>
</evidence>
<dbReference type="EMBL" id="CAJJDO010000049">
    <property type="protein sequence ID" value="CAD8168315.1"/>
    <property type="molecule type" value="Genomic_DNA"/>
</dbReference>
<protein>
    <submittedName>
        <fullName evidence="2">Uncharacterized protein</fullName>
    </submittedName>
</protein>
<comment type="caution">
    <text evidence="2">The sequence shown here is derived from an EMBL/GenBank/DDBJ whole genome shotgun (WGS) entry which is preliminary data.</text>
</comment>
<accession>A0A8S1UUS8</accession>
<keyword evidence="3" id="KW-1185">Reference proteome</keyword>
<organism evidence="2 3">
    <name type="scientific">Paramecium pentaurelia</name>
    <dbReference type="NCBI Taxonomy" id="43138"/>
    <lineage>
        <taxon>Eukaryota</taxon>
        <taxon>Sar</taxon>
        <taxon>Alveolata</taxon>
        <taxon>Ciliophora</taxon>
        <taxon>Intramacronucleata</taxon>
        <taxon>Oligohymenophorea</taxon>
        <taxon>Peniculida</taxon>
        <taxon>Parameciidae</taxon>
        <taxon>Paramecium</taxon>
    </lineage>
</organism>
<dbReference type="AlphaFoldDB" id="A0A8S1UUS8"/>
<gene>
    <name evidence="2" type="ORF">PPENT_87.1.T0490025</name>
</gene>
<keyword evidence="1" id="KW-0732">Signal</keyword>
<feature type="signal peptide" evidence="1">
    <location>
        <begin position="1"/>
        <end position="17"/>
    </location>
</feature>
<proteinExistence type="predicted"/>
<reference evidence="2" key="1">
    <citation type="submission" date="2021-01" db="EMBL/GenBank/DDBJ databases">
        <authorList>
            <consortium name="Genoscope - CEA"/>
            <person name="William W."/>
        </authorList>
    </citation>
    <scope>NUCLEOTIDE SEQUENCE</scope>
</reference>
<feature type="chain" id="PRO_5035895420" evidence="1">
    <location>
        <begin position="18"/>
        <end position="297"/>
    </location>
</feature>
<name>A0A8S1UUS8_9CILI</name>